<dbReference type="Gene3D" id="3.90.1750.10">
    <property type="entry name" value="Hect, E3 ligase catalytic domains"/>
    <property type="match status" value="1"/>
</dbReference>
<dbReference type="InterPro" id="IPR058923">
    <property type="entry name" value="RCC1-like_dom"/>
</dbReference>
<dbReference type="Proteomes" id="UP000095280">
    <property type="component" value="Unplaced"/>
</dbReference>
<dbReference type="InterPro" id="IPR000569">
    <property type="entry name" value="HECT_dom"/>
</dbReference>
<dbReference type="Gene3D" id="3.30.2160.10">
    <property type="entry name" value="Hect, E3 ligase catalytic domain"/>
    <property type="match status" value="1"/>
</dbReference>
<dbReference type="PROSITE" id="PS00626">
    <property type="entry name" value="RCC1_2"/>
    <property type="match status" value="3"/>
</dbReference>
<dbReference type="InterPro" id="IPR035983">
    <property type="entry name" value="Hect_E3_ubiquitin_ligase"/>
</dbReference>
<dbReference type="SMART" id="SM00119">
    <property type="entry name" value="HECTc"/>
    <property type="match status" value="1"/>
</dbReference>
<reference evidence="2" key="1">
    <citation type="submission" date="2016-11" db="UniProtKB">
        <authorList>
            <consortium name="WormBaseParasite"/>
        </authorList>
    </citation>
    <scope>IDENTIFICATION</scope>
</reference>
<dbReference type="GO" id="GO:0004842">
    <property type="term" value="F:ubiquitin-protein transferase activity"/>
    <property type="evidence" value="ECO:0007669"/>
    <property type="project" value="InterPro"/>
</dbReference>
<dbReference type="PROSITE" id="PS50012">
    <property type="entry name" value="RCC1_3"/>
    <property type="match status" value="7"/>
</dbReference>
<keyword evidence="1" id="KW-1185">Reference proteome</keyword>
<dbReference type="PROSITE" id="PS50237">
    <property type="entry name" value="HECT"/>
    <property type="match status" value="1"/>
</dbReference>
<dbReference type="AlphaFoldDB" id="A0A1I8HFF4"/>
<dbReference type="OrthoDB" id="8068875at2759"/>
<dbReference type="CDD" id="cd00078">
    <property type="entry name" value="HECTc"/>
    <property type="match status" value="1"/>
</dbReference>
<dbReference type="Pfam" id="PF25390">
    <property type="entry name" value="WD40_RLD"/>
    <property type="match status" value="1"/>
</dbReference>
<dbReference type="Gene3D" id="2.130.10.30">
    <property type="entry name" value="Regulator of chromosome condensation 1/beta-lactamase-inhibitor protein II"/>
    <property type="match status" value="2"/>
</dbReference>
<organism evidence="1 2">
    <name type="scientific">Macrostomum lignano</name>
    <dbReference type="NCBI Taxonomy" id="282301"/>
    <lineage>
        <taxon>Eukaryota</taxon>
        <taxon>Metazoa</taxon>
        <taxon>Spiralia</taxon>
        <taxon>Lophotrochozoa</taxon>
        <taxon>Platyhelminthes</taxon>
        <taxon>Rhabditophora</taxon>
        <taxon>Macrostomorpha</taxon>
        <taxon>Macrostomida</taxon>
        <taxon>Macrostomidae</taxon>
        <taxon>Macrostomum</taxon>
    </lineage>
</organism>
<dbReference type="Gene3D" id="3.30.2410.10">
    <property type="entry name" value="Hect, E3 ligase catalytic domain"/>
    <property type="match status" value="1"/>
</dbReference>
<dbReference type="FunFam" id="3.30.2410.10:FF:000003">
    <property type="entry name" value="probable E3 ubiquitin-protein ligase HERC4 isoform X1"/>
    <property type="match status" value="1"/>
</dbReference>
<dbReference type="InterPro" id="IPR000408">
    <property type="entry name" value="Reg_chr_condens"/>
</dbReference>
<proteinExistence type="predicted"/>
<dbReference type="PANTHER" id="PTHR45622">
    <property type="entry name" value="UBIQUITIN-PROTEIN LIGASE E3A-RELATED"/>
    <property type="match status" value="1"/>
</dbReference>
<evidence type="ECO:0000313" key="2">
    <source>
        <dbReference type="WBParaSite" id="maker-uti_cns_0005708-snap-gene-0.11-mRNA-1"/>
    </source>
</evidence>
<dbReference type="WBParaSite" id="maker-uti_cns_0005708-snap-gene-0.11-mRNA-1">
    <property type="protein sequence ID" value="maker-uti_cns_0005708-snap-gene-0.11-mRNA-1"/>
    <property type="gene ID" value="maker-uti_cns_0005708-snap-gene-0.11"/>
</dbReference>
<dbReference type="SUPFAM" id="SSF56204">
    <property type="entry name" value="Hect, E3 ligase catalytic domain"/>
    <property type="match status" value="1"/>
</dbReference>
<dbReference type="PRINTS" id="PR00633">
    <property type="entry name" value="RCCNDNSATION"/>
</dbReference>
<dbReference type="InterPro" id="IPR051709">
    <property type="entry name" value="Ub-ligase/GTPase-reg"/>
</dbReference>
<dbReference type="InterPro" id="IPR009091">
    <property type="entry name" value="RCC1/BLIP-II"/>
</dbReference>
<dbReference type="SUPFAM" id="SSF50985">
    <property type="entry name" value="RCC1/BLIP-II"/>
    <property type="match status" value="1"/>
</dbReference>
<sequence>VSLFAWGENSDGQLGIGGSARDTLAAVPTRLPEDDANVAALCGGDGHSLLLRQDGCVRACGSDSFAQLGGAGGRGVNGSNNSGGGAGCCNRFCQVTALENKCIVCIAAGGSHSLAVDEDGQVYSWGRNHRGQIGRDEAANTDSSSGASVRLVRQLSGHRVAQVSAGQSHSLVLTQQHRLFAFGDNSRGQLGQGNFKQPGTLGACLPVASLNGLPIQLIACGGYHCLALSHSGVLFAWGDNGKGQLGCGNTENQAWPVLCKTLRGQQIRHVACGKEHSAALTAGGGVFTFGSDESGQLGHGARAAGNSQIEVLPRRVADLMGSAVTQLACGHRHTLAYVASTGRIYAFGLASRGQLGIGEDKDGCSLADPRRAPSAVKGPWVPVSGTGEFLERRRLSVEGLDEKHTPLVLFACGHSSFLKAALAPLRPDAPQSPDDFRCHRPSWLALAPEPLQLDKSLKSAAVNHRRQLGESAQCLASYNCAFLRRPLESAPSRADHGVDMDEAVKLLEQLGKQLSKDAEDALLAGIITLLNEQCSRKNYPDVECLRFFLVAPLLHLFARPELFENLHSGFAFCLTQLDPVPTRVLTGWLAKLPTRHFARLLRTFKAVAPHVLALPAHTTRAGALAKERGLTGCMRLMRLLHSANADRGDSALVRSSFYLPDLNNRVDIEKDYILWVQHKGQPDHFSFCDYPFVFDGEAKTKLLRADAQLKMHQAVQQAQTQNFFSAMTMAGGMVNPVLLLQVRRDNLVGDAISHLSKFPPEELRKPLRVKFVGEEAQDEGGVSKEFFQMIFREILDPLYGMFRSFDSNLIWFNFVSLEDASLFHLIGILCGLAIYNNFLAGVAFPLAMYKKLLGLKPTLEDLKELDPTIGRNLQHLLEAESAEDVESLMLTFEIEFDYYGELRRQPLSDRPDEPVVMGNRQRYVDAYVDYMFNTGCKESYAAFHDGFHKVCGGHVLALFEPAELRAMLIGEEDHFDWAQLQKNAEYLGVYYAKHEVIVNFWSVFHHDFTEAQKRRFLHFLTGCDRVPMQGMSAVKIRIQPVHGGAAYLPVAHTCYNLLDLPVYPDKDSLRRKLTQAIEQTEGFALV</sequence>
<evidence type="ECO:0000313" key="1">
    <source>
        <dbReference type="Proteomes" id="UP000095280"/>
    </source>
</evidence>
<protein>
    <submittedName>
        <fullName evidence="2">HECT domain-containing protein</fullName>
    </submittedName>
</protein>
<accession>A0A1I8HFF4</accession>
<dbReference type="Pfam" id="PF00632">
    <property type="entry name" value="HECT"/>
    <property type="match status" value="1"/>
</dbReference>
<dbReference type="STRING" id="282301.A0A1I8HFF4"/>
<name>A0A1I8HFF4_9PLAT</name>
<dbReference type="PANTHER" id="PTHR45622:SF76">
    <property type="entry name" value="HECT AND RLD DOMAIN CONTAINING E3 UBIQUITIN LIGASE 4, ISOFORM C"/>
    <property type="match status" value="1"/>
</dbReference>